<evidence type="ECO:0000313" key="2">
    <source>
        <dbReference type="EMBL" id="BBF94313.1"/>
    </source>
</evidence>
<dbReference type="AlphaFoldDB" id="A0A348G430"/>
<dbReference type="KEGG" id="blag:BLTE_29980"/>
<sequence>MPLHRPPGARQGGFGSCNPPILQGDDSEERIQENVPAAINLCDHAGVARRVVYDVDLVRIDPLGFEQEYQGSRRGIAQPVGEQ</sequence>
<protein>
    <submittedName>
        <fullName evidence="2">Uncharacterized protein</fullName>
    </submittedName>
</protein>
<gene>
    <name evidence="2" type="ORF">BLTE_29980</name>
</gene>
<feature type="region of interest" description="Disordered" evidence="1">
    <location>
        <begin position="1"/>
        <end position="25"/>
    </location>
</feature>
<evidence type="ECO:0000256" key="1">
    <source>
        <dbReference type="SAM" id="MobiDB-lite"/>
    </source>
</evidence>
<keyword evidence="3" id="KW-1185">Reference proteome</keyword>
<accession>A0A348G430</accession>
<dbReference type="EMBL" id="AP018907">
    <property type="protein sequence ID" value="BBF94313.1"/>
    <property type="molecule type" value="Genomic_DNA"/>
</dbReference>
<reference evidence="2 3" key="1">
    <citation type="submission" date="2018-08" db="EMBL/GenBank/DDBJ databases">
        <title>Complete genome sequencing of Blastochloris tepida GI.</title>
        <authorList>
            <person name="Tsukatani Y."/>
            <person name="Mori H."/>
        </authorList>
    </citation>
    <scope>NUCLEOTIDE SEQUENCE [LARGE SCALE GENOMIC DNA]</scope>
    <source>
        <strain evidence="2 3">GI</strain>
    </source>
</reference>
<dbReference type="Proteomes" id="UP000266934">
    <property type="component" value="Chromosome"/>
</dbReference>
<organism evidence="2 3">
    <name type="scientific">Blastochloris tepida</name>
    <dbReference type="NCBI Taxonomy" id="2233851"/>
    <lineage>
        <taxon>Bacteria</taxon>
        <taxon>Pseudomonadati</taxon>
        <taxon>Pseudomonadota</taxon>
        <taxon>Alphaproteobacteria</taxon>
        <taxon>Hyphomicrobiales</taxon>
        <taxon>Blastochloridaceae</taxon>
        <taxon>Blastochloris</taxon>
    </lineage>
</organism>
<name>A0A348G430_9HYPH</name>
<proteinExistence type="predicted"/>
<evidence type="ECO:0000313" key="3">
    <source>
        <dbReference type="Proteomes" id="UP000266934"/>
    </source>
</evidence>